<proteinExistence type="predicted"/>
<dbReference type="InterPro" id="IPR014942">
    <property type="entry name" value="AbiEii"/>
</dbReference>
<evidence type="ECO:0008006" key="3">
    <source>
        <dbReference type="Google" id="ProtNLM"/>
    </source>
</evidence>
<sequence>MRITDLHRRLLADVVAIGSPYPLVLTGGYAVQAHGLVERLSNDLDLATEAQVPMADIAAALHRGLIERGWRVSALETEPISARMVVTDPETGEECEVDVLKETMARPPLQTAYGPVLSLDDVVGTKVRALAARGYPRDLVDVHAASATGRWSRIELEELGRSRAWDDFDLTDLRARLETVELLDDRLFAAYGLDEEQIAELRRWAQEWSDDIGERLMEEAPYEEPPGD</sequence>
<evidence type="ECO:0000313" key="2">
    <source>
        <dbReference type="Proteomes" id="UP001500886"/>
    </source>
</evidence>
<name>A0ABN3TK68_9ACTN</name>
<organism evidence="1 2">
    <name type="scientific">Streptomyces luteosporeus</name>
    <dbReference type="NCBI Taxonomy" id="173856"/>
    <lineage>
        <taxon>Bacteria</taxon>
        <taxon>Bacillati</taxon>
        <taxon>Actinomycetota</taxon>
        <taxon>Actinomycetes</taxon>
        <taxon>Kitasatosporales</taxon>
        <taxon>Streptomycetaceae</taxon>
        <taxon>Streptomyces</taxon>
    </lineage>
</organism>
<evidence type="ECO:0000313" key="1">
    <source>
        <dbReference type="EMBL" id="GAA2708327.1"/>
    </source>
</evidence>
<dbReference type="EMBL" id="BAAASL010000002">
    <property type="protein sequence ID" value="GAA2708327.1"/>
    <property type="molecule type" value="Genomic_DNA"/>
</dbReference>
<dbReference type="Proteomes" id="UP001500886">
    <property type="component" value="Unassembled WGS sequence"/>
</dbReference>
<protein>
    <recommendedName>
        <fullName evidence="3">Nucleotidyl transferase AbiEii/AbiGii toxin family protein</fullName>
    </recommendedName>
</protein>
<comment type="caution">
    <text evidence="1">The sequence shown here is derived from an EMBL/GenBank/DDBJ whole genome shotgun (WGS) entry which is preliminary data.</text>
</comment>
<accession>A0ABN3TK68</accession>
<reference evidence="1 2" key="1">
    <citation type="journal article" date="2019" name="Int. J. Syst. Evol. Microbiol.">
        <title>The Global Catalogue of Microorganisms (GCM) 10K type strain sequencing project: providing services to taxonomists for standard genome sequencing and annotation.</title>
        <authorList>
            <consortium name="The Broad Institute Genomics Platform"/>
            <consortium name="The Broad Institute Genome Sequencing Center for Infectious Disease"/>
            <person name="Wu L."/>
            <person name="Ma J."/>
        </authorList>
    </citation>
    <scope>NUCLEOTIDE SEQUENCE [LARGE SCALE GENOMIC DNA]</scope>
    <source>
        <strain evidence="1 2">JCM 4542</strain>
    </source>
</reference>
<dbReference type="RefSeq" id="WP_344432905.1">
    <property type="nucleotide sequence ID" value="NZ_BAAASL010000002.1"/>
</dbReference>
<dbReference type="Pfam" id="PF08843">
    <property type="entry name" value="AbiEii"/>
    <property type="match status" value="1"/>
</dbReference>
<gene>
    <name evidence="1" type="ORF">GCM10010315_04480</name>
</gene>
<keyword evidence="2" id="KW-1185">Reference proteome</keyword>